<feature type="transmembrane region" description="Helical" evidence="5">
    <location>
        <begin position="208"/>
        <end position="228"/>
    </location>
</feature>
<gene>
    <name evidence="6" type="ORF">K7472_22900</name>
</gene>
<evidence type="ECO:0000313" key="7">
    <source>
        <dbReference type="Proteomes" id="UP001198565"/>
    </source>
</evidence>
<proteinExistence type="predicted"/>
<name>A0ABS7QWS1_9ACTN</name>
<feature type="transmembrane region" description="Helical" evidence="5">
    <location>
        <begin position="135"/>
        <end position="158"/>
    </location>
</feature>
<evidence type="ECO:0000313" key="6">
    <source>
        <dbReference type="EMBL" id="MBY8887666.1"/>
    </source>
</evidence>
<feature type="transmembrane region" description="Helical" evidence="5">
    <location>
        <begin position="20"/>
        <end position="41"/>
    </location>
</feature>
<dbReference type="CDD" id="cd09319">
    <property type="entry name" value="TDT_like_1"/>
    <property type="match status" value="1"/>
</dbReference>
<protein>
    <submittedName>
        <fullName evidence="6">Tellurite resistance/C4-dicarboxylate transporter family protein</fullName>
    </submittedName>
</protein>
<evidence type="ECO:0000256" key="2">
    <source>
        <dbReference type="ARBA" id="ARBA00022692"/>
    </source>
</evidence>
<sequence>MATGALSIGCGLLGAGLSSGVFLVLGCLIWAMLAAAFCLRLRYEGERWWREAATPPALTSVAATAVLGTRFALLGWTGVAVALLCLAVVAWVPLLARVLRHRGRKVPGAAYLVCVSTQALAVLIASVALDAGAAWLAWPAAGLVALGLALYAVTLERFDARELRHGKGDHWVACSALAITALAVSRLADAAAPAGPLHWATGAHDALRIAGFVLLGLALAAYAVLVCCEIRWPRPRYDVRRWSTVNPMAMTALATIAWSVTAGVGWLRTLGGVLLWVALLAWAVTGVAAVRRGGRPAGPPRVD</sequence>
<dbReference type="InterPro" id="IPR038665">
    <property type="entry name" value="Voltage-dep_anion_channel_sf"/>
</dbReference>
<dbReference type="Proteomes" id="UP001198565">
    <property type="component" value="Unassembled WGS sequence"/>
</dbReference>
<dbReference type="EMBL" id="JAINVZ010000017">
    <property type="protein sequence ID" value="MBY8887666.1"/>
    <property type="molecule type" value="Genomic_DNA"/>
</dbReference>
<comment type="caution">
    <text evidence="6">The sequence shown here is derived from an EMBL/GenBank/DDBJ whole genome shotgun (WGS) entry which is preliminary data.</text>
</comment>
<keyword evidence="7" id="KW-1185">Reference proteome</keyword>
<keyword evidence="3 5" id="KW-1133">Transmembrane helix</keyword>
<evidence type="ECO:0000256" key="5">
    <source>
        <dbReference type="SAM" id="Phobius"/>
    </source>
</evidence>
<feature type="transmembrane region" description="Helical" evidence="5">
    <location>
        <begin position="249"/>
        <end position="267"/>
    </location>
</feature>
<dbReference type="InterPro" id="IPR004695">
    <property type="entry name" value="SLAC1/Mae1/Ssu1/TehA"/>
</dbReference>
<keyword evidence="2 5" id="KW-0812">Transmembrane</keyword>
<dbReference type="Gene3D" id="1.50.10.150">
    <property type="entry name" value="Voltage-dependent anion channel"/>
    <property type="match status" value="1"/>
</dbReference>
<evidence type="ECO:0000256" key="4">
    <source>
        <dbReference type="ARBA" id="ARBA00023136"/>
    </source>
</evidence>
<evidence type="ECO:0000256" key="1">
    <source>
        <dbReference type="ARBA" id="ARBA00004141"/>
    </source>
</evidence>
<dbReference type="Pfam" id="PF03595">
    <property type="entry name" value="SLAC1"/>
    <property type="match status" value="1"/>
</dbReference>
<organism evidence="6 7">
    <name type="scientific">Streptantibioticus parmotrematis</name>
    <dbReference type="NCBI Taxonomy" id="2873249"/>
    <lineage>
        <taxon>Bacteria</taxon>
        <taxon>Bacillati</taxon>
        <taxon>Actinomycetota</taxon>
        <taxon>Actinomycetes</taxon>
        <taxon>Kitasatosporales</taxon>
        <taxon>Streptomycetaceae</taxon>
        <taxon>Streptantibioticus</taxon>
    </lineage>
</organism>
<evidence type="ECO:0000256" key="3">
    <source>
        <dbReference type="ARBA" id="ARBA00022989"/>
    </source>
</evidence>
<feature type="transmembrane region" description="Helical" evidence="5">
    <location>
        <begin position="79"/>
        <end position="96"/>
    </location>
</feature>
<keyword evidence="4 5" id="KW-0472">Membrane</keyword>
<comment type="subcellular location">
    <subcellularLocation>
        <location evidence="1">Membrane</location>
        <topology evidence="1">Multi-pass membrane protein</topology>
    </subcellularLocation>
</comment>
<reference evidence="6 7" key="1">
    <citation type="submission" date="2021-08" db="EMBL/GenBank/DDBJ databases">
        <title>Streptomyces sp. PTM05 isolated from lichen.</title>
        <authorList>
            <person name="Somphong A."/>
            <person name="Phongsopitanun W."/>
            <person name="Tanasupawat S."/>
        </authorList>
    </citation>
    <scope>NUCLEOTIDE SEQUENCE [LARGE SCALE GENOMIC DNA]</scope>
    <source>
        <strain evidence="6 7">Ptm05</strain>
    </source>
</reference>
<feature type="transmembrane region" description="Helical" evidence="5">
    <location>
        <begin position="273"/>
        <end position="291"/>
    </location>
</feature>
<feature type="transmembrane region" description="Helical" evidence="5">
    <location>
        <begin position="170"/>
        <end position="188"/>
    </location>
</feature>
<feature type="transmembrane region" description="Helical" evidence="5">
    <location>
        <begin position="108"/>
        <end position="129"/>
    </location>
</feature>
<accession>A0ABS7QWS1</accession>